<dbReference type="Proteomes" id="UP000821865">
    <property type="component" value="Chromosome 3"/>
</dbReference>
<evidence type="ECO:0000313" key="2">
    <source>
        <dbReference type="Proteomes" id="UP000821865"/>
    </source>
</evidence>
<sequence>MKRLQLGHGGYVDSMRRSLGLIGVVLHVFGSGDVRVLVSGSSWTFNPLCLTLVRRNTSGEFSARLRTLASDRDASDELAQQLMRMLSTSLTGSLGLEVSGRNTSSKYSVGQKVKICSDVTRVKLLQIGHGGYNIGMAPALGRVGRIVEIDSDGDFKVKCRNGPAWCFNPDLLEAVSDEDAESDDSDSDDVPAALQRIMRDLLMPTQGSGSGKSKLKMTPLHSACFLGNESAVNMMIATGADLNEGDRDGDTALHYAVYGDQPEMVELLINFGVDVNARNKKMYTAIHIAVNKEFVNCVRSLTKYTAQLDVNTQDEYGDTPLHDAVGKRNEEIVDLLVNFPTIDFTVKNKRSFNPFHQAALKGNTHATERILSKKPELVDVKKKDGYSALHLAALNNYYSLAKILLTKGRCTIDLKNDEQQTALLLAVYKGHCDLAELLVEAGANINEPDEDGDTPMHVSLMRRSEIKVQSLSSVRAPATRMIANELLQSRTPGMDGDLALACFLANRGGDLHRKNKAGRTPLDMAGGIKNAELLLVWKTKKSAQDPSSPQRTSGGAAASAASAEGKCKMCLDALANVWFEPCGHRLYCSECCRRMKCCLTCGARITGKVSDAERPALSDDQRELESRLKQLEEARSCGICMERPRNVAFLCGHTACDRCAENLSICHLCRKPIAKKITLF</sequence>
<name>A0ACB8D8R1_DERSI</name>
<gene>
    <name evidence="1" type="ORF">HPB49_022574</name>
</gene>
<comment type="caution">
    <text evidence="1">The sequence shown here is derived from an EMBL/GenBank/DDBJ whole genome shotgun (WGS) entry which is preliminary data.</text>
</comment>
<keyword evidence="2" id="KW-1185">Reference proteome</keyword>
<reference evidence="1" key="1">
    <citation type="submission" date="2020-05" db="EMBL/GenBank/DDBJ databases">
        <title>Large-scale comparative analyses of tick genomes elucidate their genetic diversity and vector capacities.</title>
        <authorList>
            <person name="Jia N."/>
            <person name="Wang J."/>
            <person name="Shi W."/>
            <person name="Du L."/>
            <person name="Sun Y."/>
            <person name="Zhan W."/>
            <person name="Jiang J."/>
            <person name="Wang Q."/>
            <person name="Zhang B."/>
            <person name="Ji P."/>
            <person name="Sakyi L.B."/>
            <person name="Cui X."/>
            <person name="Yuan T."/>
            <person name="Jiang B."/>
            <person name="Yang W."/>
            <person name="Lam T.T.-Y."/>
            <person name="Chang Q."/>
            <person name="Ding S."/>
            <person name="Wang X."/>
            <person name="Zhu J."/>
            <person name="Ruan X."/>
            <person name="Zhao L."/>
            <person name="Wei J."/>
            <person name="Que T."/>
            <person name="Du C."/>
            <person name="Cheng J."/>
            <person name="Dai P."/>
            <person name="Han X."/>
            <person name="Huang E."/>
            <person name="Gao Y."/>
            <person name="Liu J."/>
            <person name="Shao H."/>
            <person name="Ye R."/>
            <person name="Li L."/>
            <person name="Wei W."/>
            <person name="Wang X."/>
            <person name="Wang C."/>
            <person name="Yang T."/>
            <person name="Huo Q."/>
            <person name="Li W."/>
            <person name="Guo W."/>
            <person name="Chen H."/>
            <person name="Zhou L."/>
            <person name="Ni X."/>
            <person name="Tian J."/>
            <person name="Zhou Y."/>
            <person name="Sheng Y."/>
            <person name="Liu T."/>
            <person name="Pan Y."/>
            <person name="Xia L."/>
            <person name="Li J."/>
            <person name="Zhao F."/>
            <person name="Cao W."/>
        </authorList>
    </citation>
    <scope>NUCLEOTIDE SEQUENCE</scope>
    <source>
        <strain evidence="1">Dsil-2018</strain>
    </source>
</reference>
<protein>
    <submittedName>
        <fullName evidence="1">Uncharacterized protein</fullName>
    </submittedName>
</protein>
<dbReference type="EMBL" id="CM023472">
    <property type="protein sequence ID" value="KAH7960726.1"/>
    <property type="molecule type" value="Genomic_DNA"/>
</dbReference>
<evidence type="ECO:0000313" key="1">
    <source>
        <dbReference type="EMBL" id="KAH7960726.1"/>
    </source>
</evidence>
<organism evidence="1 2">
    <name type="scientific">Dermacentor silvarum</name>
    <name type="common">Tick</name>
    <dbReference type="NCBI Taxonomy" id="543639"/>
    <lineage>
        <taxon>Eukaryota</taxon>
        <taxon>Metazoa</taxon>
        <taxon>Ecdysozoa</taxon>
        <taxon>Arthropoda</taxon>
        <taxon>Chelicerata</taxon>
        <taxon>Arachnida</taxon>
        <taxon>Acari</taxon>
        <taxon>Parasitiformes</taxon>
        <taxon>Ixodida</taxon>
        <taxon>Ixodoidea</taxon>
        <taxon>Ixodidae</taxon>
        <taxon>Rhipicephalinae</taxon>
        <taxon>Dermacentor</taxon>
    </lineage>
</organism>
<accession>A0ACB8D8R1</accession>
<proteinExistence type="predicted"/>